<dbReference type="SUPFAM" id="SSF53756">
    <property type="entry name" value="UDP-Glycosyltransferase/glycogen phosphorylase"/>
    <property type="match status" value="1"/>
</dbReference>
<dbReference type="GO" id="GO:0005543">
    <property type="term" value="F:phospholipid binding"/>
    <property type="evidence" value="ECO:0007669"/>
    <property type="project" value="TreeGrafter"/>
</dbReference>
<evidence type="ECO:0000256" key="2">
    <source>
        <dbReference type="ARBA" id="ARBA00022516"/>
    </source>
</evidence>
<evidence type="ECO:0000256" key="6">
    <source>
        <dbReference type="ARBA" id="ARBA00023098"/>
    </source>
</evidence>
<dbReference type="OrthoDB" id="2419at2759"/>
<organism evidence="8 9">
    <name type="scientific">Olea europaea subsp. europaea</name>
    <dbReference type="NCBI Taxonomy" id="158383"/>
    <lineage>
        <taxon>Eukaryota</taxon>
        <taxon>Viridiplantae</taxon>
        <taxon>Streptophyta</taxon>
        <taxon>Embryophyta</taxon>
        <taxon>Tracheophyta</taxon>
        <taxon>Spermatophyta</taxon>
        <taxon>Magnoliopsida</taxon>
        <taxon>eudicotyledons</taxon>
        <taxon>Gunneridae</taxon>
        <taxon>Pentapetalae</taxon>
        <taxon>asterids</taxon>
        <taxon>lamiids</taxon>
        <taxon>Lamiales</taxon>
        <taxon>Oleaceae</taxon>
        <taxon>Oleeae</taxon>
        <taxon>Olea</taxon>
    </lineage>
</organism>
<dbReference type="Pfam" id="PF02684">
    <property type="entry name" value="LpxB"/>
    <property type="match status" value="1"/>
</dbReference>
<gene>
    <name evidence="8" type="ORF">OLEA9_A106147</name>
</gene>
<keyword evidence="4" id="KW-0328">Glycosyltransferase</keyword>
<protein>
    <recommendedName>
        <fullName evidence="1">lipid-A-disaccharide synthase</fullName>
        <ecNumber evidence="1">2.4.1.182</ecNumber>
    </recommendedName>
</protein>
<comment type="caution">
    <text evidence="8">The sequence shown here is derived from an EMBL/GenBank/DDBJ whole genome shotgun (WGS) entry which is preliminary data.</text>
</comment>
<proteinExistence type="predicted"/>
<sequence length="492" mass="54890">MRTEKCWGGAEFTITTAATMAMYLKRLLSEINLQHHPLTFRNPSRLVIKKHFLVSSQQAPIDMGSKDGELRVFIVAGEVSGDMIGSRFMDSLKKLSPCPVRFAGIGGLAMSKQGLDSQFPMEDIAIMGIWELVPHLSQLRVKLKQTVHSALSFQPHVVLTVDSKGFSFRFLKQLRAIYGQQGLVGPPHFHYVVPSFWAWKGGEERLKGLSGFVDHVFCILPFESEVCISKGLSATFVGHPTLEDVLEQEVKDSICEEWKIQGKGEAFKEQHGISSGTTVISLLPGSRLQEVTRMLSIFSNTMELLKDSHSELTAAIHVAPNKYVEDYLSKAVCEWPTSVVLVPSGSLQIKYDAFSASRVALCTSGTVAVELQLARLPCVVAYRAHLLTEWFIRFKAKVPYISLPNIILDSAIIPEALFNECTPSKLASLLKNLTDDENLRRKQICAAGKVFDLLVPPRVSCVQIPQEWSRPMLDDYRPSMIAASTVLHYRRR</sequence>
<keyword evidence="5" id="KW-0808">Transferase</keyword>
<keyword evidence="2" id="KW-0444">Lipid biosynthesis</keyword>
<dbReference type="PANTHER" id="PTHR30372">
    <property type="entry name" value="LIPID-A-DISACCHARIDE SYNTHASE"/>
    <property type="match status" value="1"/>
</dbReference>
<evidence type="ECO:0000256" key="3">
    <source>
        <dbReference type="ARBA" id="ARBA00022556"/>
    </source>
</evidence>
<evidence type="ECO:0000313" key="8">
    <source>
        <dbReference type="EMBL" id="CAA3008919.1"/>
    </source>
</evidence>
<dbReference type="GO" id="GO:2001289">
    <property type="term" value="P:lipid X metabolic process"/>
    <property type="evidence" value="ECO:0007669"/>
    <property type="project" value="EnsemblPlants"/>
</dbReference>
<dbReference type="Gramene" id="OE9A106147T1">
    <property type="protein sequence ID" value="OE9A106147C1"/>
    <property type="gene ID" value="OE9A106147"/>
</dbReference>
<dbReference type="PANTHER" id="PTHR30372:SF4">
    <property type="entry name" value="LIPID-A-DISACCHARIDE SYNTHASE, MITOCHONDRIAL-RELATED"/>
    <property type="match status" value="1"/>
</dbReference>
<evidence type="ECO:0000256" key="1">
    <source>
        <dbReference type="ARBA" id="ARBA00012687"/>
    </source>
</evidence>
<evidence type="ECO:0000313" key="9">
    <source>
        <dbReference type="Proteomes" id="UP000594638"/>
    </source>
</evidence>
<evidence type="ECO:0000256" key="7">
    <source>
        <dbReference type="ARBA" id="ARBA00048975"/>
    </source>
</evidence>
<dbReference type="GO" id="GO:0008915">
    <property type="term" value="F:lipid-A-disaccharide synthase activity"/>
    <property type="evidence" value="ECO:0007669"/>
    <property type="project" value="UniProtKB-EC"/>
</dbReference>
<dbReference type="GO" id="GO:0016020">
    <property type="term" value="C:membrane"/>
    <property type="evidence" value="ECO:0007669"/>
    <property type="project" value="GOC"/>
</dbReference>
<accession>A0A8S0TU33</accession>
<keyword evidence="3" id="KW-0441">Lipid A biosynthesis</keyword>
<dbReference type="Proteomes" id="UP000594638">
    <property type="component" value="Unassembled WGS sequence"/>
</dbReference>
<dbReference type="EMBL" id="CACTIH010007308">
    <property type="protein sequence ID" value="CAA3008919.1"/>
    <property type="molecule type" value="Genomic_DNA"/>
</dbReference>
<comment type="catalytic activity">
    <reaction evidence="7">
        <text>a lipid X + a UDP-2-N,3-O-bis[(3R)-3-hydroxyacyl]-alpha-D-glucosamine = a lipid A disaccharide + UDP + H(+)</text>
        <dbReference type="Rhea" id="RHEA:67828"/>
        <dbReference type="ChEBI" id="CHEBI:15378"/>
        <dbReference type="ChEBI" id="CHEBI:58223"/>
        <dbReference type="ChEBI" id="CHEBI:137748"/>
        <dbReference type="ChEBI" id="CHEBI:176338"/>
        <dbReference type="ChEBI" id="CHEBI:176343"/>
        <dbReference type="EC" id="2.4.1.182"/>
    </reaction>
</comment>
<reference evidence="8 9" key="1">
    <citation type="submission" date="2019-12" db="EMBL/GenBank/DDBJ databases">
        <authorList>
            <person name="Alioto T."/>
            <person name="Alioto T."/>
            <person name="Gomez Garrido J."/>
        </authorList>
    </citation>
    <scope>NUCLEOTIDE SEQUENCE [LARGE SCALE GENOMIC DNA]</scope>
</reference>
<keyword evidence="9" id="KW-1185">Reference proteome</keyword>
<dbReference type="GO" id="GO:0005739">
    <property type="term" value="C:mitochondrion"/>
    <property type="evidence" value="ECO:0007669"/>
    <property type="project" value="EnsemblPlants"/>
</dbReference>
<name>A0A8S0TU33_OLEEU</name>
<dbReference type="EC" id="2.4.1.182" evidence="1"/>
<dbReference type="GO" id="GO:0009245">
    <property type="term" value="P:lipid A biosynthetic process"/>
    <property type="evidence" value="ECO:0007669"/>
    <property type="project" value="UniProtKB-KW"/>
</dbReference>
<evidence type="ECO:0000256" key="5">
    <source>
        <dbReference type="ARBA" id="ARBA00022679"/>
    </source>
</evidence>
<evidence type="ECO:0000256" key="4">
    <source>
        <dbReference type="ARBA" id="ARBA00022676"/>
    </source>
</evidence>
<dbReference type="InterPro" id="IPR003835">
    <property type="entry name" value="Glyco_trans_19"/>
</dbReference>
<keyword evidence="6" id="KW-0443">Lipid metabolism</keyword>
<dbReference type="AlphaFoldDB" id="A0A8S0TU33"/>